<feature type="domain" description="J" evidence="3">
    <location>
        <begin position="5"/>
        <end position="70"/>
    </location>
</feature>
<dbReference type="InterPro" id="IPR001623">
    <property type="entry name" value="DnaJ_domain"/>
</dbReference>
<dbReference type="PANTHER" id="PTHR44145:SF3">
    <property type="entry name" value="DNAJ HOMOLOG SUBFAMILY A MEMBER 3, MITOCHONDRIAL"/>
    <property type="match status" value="1"/>
</dbReference>
<dbReference type="Pfam" id="PF01556">
    <property type="entry name" value="DnaJ_C"/>
    <property type="match status" value="1"/>
</dbReference>
<dbReference type="InterPro" id="IPR018253">
    <property type="entry name" value="DnaJ_domain_CS"/>
</dbReference>
<evidence type="ECO:0000313" key="4">
    <source>
        <dbReference type="EMBL" id="WBW50313.1"/>
    </source>
</evidence>
<dbReference type="PROSITE" id="PS00636">
    <property type="entry name" value="DNAJ_1"/>
    <property type="match status" value="1"/>
</dbReference>
<keyword evidence="5" id="KW-1185">Reference proteome</keyword>
<dbReference type="EMBL" id="CP115667">
    <property type="protein sequence ID" value="WBW50313.1"/>
    <property type="molecule type" value="Genomic_DNA"/>
</dbReference>
<evidence type="ECO:0000259" key="3">
    <source>
        <dbReference type="PROSITE" id="PS50076"/>
    </source>
</evidence>
<protein>
    <submittedName>
        <fullName evidence="4">J domain-containing protein</fullName>
    </submittedName>
</protein>
<dbReference type="PROSITE" id="PS50076">
    <property type="entry name" value="DNAJ_2"/>
    <property type="match status" value="1"/>
</dbReference>
<dbReference type="CDD" id="cd10747">
    <property type="entry name" value="DnaJ_C"/>
    <property type="match status" value="1"/>
</dbReference>
<evidence type="ECO:0000256" key="2">
    <source>
        <dbReference type="ARBA" id="ARBA00023186"/>
    </source>
</evidence>
<dbReference type="PRINTS" id="PR00625">
    <property type="entry name" value="JDOMAIN"/>
</dbReference>
<sequence length="301" mass="34171">MKYRDYYEILGVDKHADEKAIKRAYRKLAKKYHPDVNGGDAAAQEKFKEVTEAYEVLSDPDKKQKYDTFGSNYDFQNGTNFDPSQYGYSYTTSGTGDFSDFFETFFGSDAHRGRGFNFQDIFSGGASRGRETFRQKYDTSLNITLDEAYRGTTKNVTLDVGGRPVEIAVKVPRGITPGKKIKIKGDKYGVHGDILFKIDIQTGTQEELDGLNIVKEVDIYPWQAALSDTVMVQTLEGKIKVKIPEGYQPKNKMRIPHKGFRDMKGNEGDLYIQFRMMNPQHLTEAQLAHYRALKELEGSNA</sequence>
<gene>
    <name evidence="4" type="ORF">O6R05_01870</name>
</gene>
<dbReference type="RefSeq" id="WP_271191844.1">
    <property type="nucleotide sequence ID" value="NZ_CP115667.1"/>
</dbReference>
<dbReference type="SUPFAM" id="SSF46565">
    <property type="entry name" value="Chaperone J-domain"/>
    <property type="match status" value="1"/>
</dbReference>
<accession>A0ABY7QU63</accession>
<dbReference type="InterPro" id="IPR002939">
    <property type="entry name" value="DnaJ_C"/>
</dbReference>
<keyword evidence="1" id="KW-0235">DNA replication</keyword>
<proteinExistence type="predicted"/>
<dbReference type="SMART" id="SM00271">
    <property type="entry name" value="DnaJ"/>
    <property type="match status" value="1"/>
</dbReference>
<dbReference type="Proteomes" id="UP001210339">
    <property type="component" value="Chromosome"/>
</dbReference>
<organism evidence="4 5">
    <name type="scientific">Peptoniphilus equinus</name>
    <dbReference type="NCBI Taxonomy" id="3016343"/>
    <lineage>
        <taxon>Bacteria</taxon>
        <taxon>Bacillati</taxon>
        <taxon>Bacillota</taxon>
        <taxon>Tissierellia</taxon>
        <taxon>Tissierellales</taxon>
        <taxon>Peptoniphilaceae</taxon>
        <taxon>Peptoniphilus</taxon>
    </lineage>
</organism>
<dbReference type="InterPro" id="IPR008971">
    <property type="entry name" value="HSP40/DnaJ_pept-bd"/>
</dbReference>
<dbReference type="InterPro" id="IPR036869">
    <property type="entry name" value="J_dom_sf"/>
</dbReference>
<dbReference type="PANTHER" id="PTHR44145">
    <property type="entry name" value="DNAJ HOMOLOG SUBFAMILY A MEMBER 3, MITOCHONDRIAL"/>
    <property type="match status" value="1"/>
</dbReference>
<keyword evidence="2" id="KW-0143">Chaperone</keyword>
<dbReference type="CDD" id="cd06257">
    <property type="entry name" value="DnaJ"/>
    <property type="match status" value="1"/>
</dbReference>
<dbReference type="Pfam" id="PF00226">
    <property type="entry name" value="DnaJ"/>
    <property type="match status" value="1"/>
</dbReference>
<dbReference type="InterPro" id="IPR051938">
    <property type="entry name" value="Apopto_cytoskel_mod"/>
</dbReference>
<dbReference type="SUPFAM" id="SSF49493">
    <property type="entry name" value="HSP40/DnaJ peptide-binding domain"/>
    <property type="match status" value="2"/>
</dbReference>
<dbReference type="Gene3D" id="2.60.260.20">
    <property type="entry name" value="Urease metallochaperone UreE, N-terminal domain"/>
    <property type="match status" value="2"/>
</dbReference>
<dbReference type="Gene3D" id="1.10.287.110">
    <property type="entry name" value="DnaJ domain"/>
    <property type="match status" value="1"/>
</dbReference>
<evidence type="ECO:0000256" key="1">
    <source>
        <dbReference type="ARBA" id="ARBA00022705"/>
    </source>
</evidence>
<reference evidence="4 5" key="1">
    <citation type="submission" date="2023-01" db="EMBL/GenBank/DDBJ databases">
        <authorList>
            <person name="Lee S.H."/>
            <person name="Jung H.S."/>
            <person name="Yun J.U."/>
        </authorList>
    </citation>
    <scope>NUCLEOTIDE SEQUENCE [LARGE SCALE GENOMIC DNA]</scope>
    <source>
        <strain evidence="4 5">CBA3646</strain>
    </source>
</reference>
<name>A0ABY7QU63_9FIRM</name>
<evidence type="ECO:0000313" key="5">
    <source>
        <dbReference type="Proteomes" id="UP001210339"/>
    </source>
</evidence>